<dbReference type="GO" id="GO:0005886">
    <property type="term" value="C:plasma membrane"/>
    <property type="evidence" value="ECO:0007669"/>
    <property type="project" value="TreeGrafter"/>
</dbReference>
<evidence type="ECO:0000256" key="10">
    <source>
        <dbReference type="SAM" id="MobiDB-lite"/>
    </source>
</evidence>
<feature type="domain" description="AAA" evidence="12">
    <location>
        <begin position="597"/>
        <end position="709"/>
    </location>
</feature>
<feature type="compositionally biased region" description="Basic and acidic residues" evidence="10">
    <location>
        <begin position="847"/>
        <end position="856"/>
    </location>
</feature>
<keyword evidence="4" id="KW-0547">Nucleotide-binding</keyword>
<protein>
    <recommendedName>
        <fullName evidence="2">non-specific protein-tyrosine kinase</fullName>
        <ecNumber evidence="2">2.7.10.2</ecNumber>
    </recommendedName>
</protein>
<dbReference type="RefSeq" id="WP_150076583.1">
    <property type="nucleotide sequence ID" value="NZ_VWOX01000005.1"/>
</dbReference>
<organism evidence="13 14">
    <name type="scientific">Roseiconus nitratireducens</name>
    <dbReference type="NCBI Taxonomy" id="2605748"/>
    <lineage>
        <taxon>Bacteria</taxon>
        <taxon>Pseudomonadati</taxon>
        <taxon>Planctomycetota</taxon>
        <taxon>Planctomycetia</taxon>
        <taxon>Pirellulales</taxon>
        <taxon>Pirellulaceae</taxon>
        <taxon>Roseiconus</taxon>
    </lineage>
</organism>
<reference evidence="13 14" key="1">
    <citation type="submission" date="2019-08" db="EMBL/GenBank/DDBJ databases">
        <authorList>
            <person name="Dhanesh K."/>
            <person name="Kumar G."/>
            <person name="Sasikala C."/>
            <person name="Venkata Ramana C."/>
        </authorList>
    </citation>
    <scope>NUCLEOTIDE SEQUENCE [LARGE SCALE GENOMIC DNA]</scope>
    <source>
        <strain evidence="13 14">JC645</strain>
    </source>
</reference>
<dbReference type="GO" id="GO:0005524">
    <property type="term" value="F:ATP binding"/>
    <property type="evidence" value="ECO:0007669"/>
    <property type="project" value="UniProtKB-KW"/>
</dbReference>
<dbReference type="InterPro" id="IPR025669">
    <property type="entry name" value="AAA_dom"/>
</dbReference>
<dbReference type="PANTHER" id="PTHR32309">
    <property type="entry name" value="TYROSINE-PROTEIN KINASE"/>
    <property type="match status" value="1"/>
</dbReference>
<dbReference type="InterPro" id="IPR027417">
    <property type="entry name" value="P-loop_NTPase"/>
</dbReference>
<dbReference type="InterPro" id="IPR050445">
    <property type="entry name" value="Bact_polysacc_biosynth/exp"/>
</dbReference>
<keyword evidence="11" id="KW-0472">Membrane</keyword>
<dbReference type="Pfam" id="PF13614">
    <property type="entry name" value="AAA_31"/>
    <property type="match status" value="1"/>
</dbReference>
<dbReference type="Gene3D" id="3.40.50.300">
    <property type="entry name" value="P-loop containing nucleotide triphosphate hydrolases"/>
    <property type="match status" value="1"/>
</dbReference>
<gene>
    <name evidence="13" type="ORF">FYK55_11725</name>
</gene>
<evidence type="ECO:0000256" key="1">
    <source>
        <dbReference type="ARBA" id="ARBA00007316"/>
    </source>
</evidence>
<evidence type="ECO:0000259" key="12">
    <source>
        <dbReference type="Pfam" id="PF13614"/>
    </source>
</evidence>
<keyword evidence="11" id="KW-0812">Transmembrane</keyword>
<evidence type="ECO:0000256" key="8">
    <source>
        <dbReference type="ARBA" id="ARBA00051245"/>
    </source>
</evidence>
<accession>A0A5M6D8H8</accession>
<evidence type="ECO:0000256" key="9">
    <source>
        <dbReference type="SAM" id="Coils"/>
    </source>
</evidence>
<keyword evidence="5 13" id="KW-0418">Kinase</keyword>
<dbReference type="PANTHER" id="PTHR32309:SF13">
    <property type="entry name" value="FERRIC ENTEROBACTIN TRANSPORT PROTEIN FEPE"/>
    <property type="match status" value="1"/>
</dbReference>
<dbReference type="NCBIfam" id="TIGR01007">
    <property type="entry name" value="eps_fam"/>
    <property type="match status" value="1"/>
</dbReference>
<feature type="region of interest" description="Disordered" evidence="10">
    <location>
        <begin position="809"/>
        <end position="856"/>
    </location>
</feature>
<comment type="caution">
    <text evidence="13">The sequence shown here is derived from an EMBL/GenBank/DDBJ whole genome shotgun (WGS) entry which is preliminary data.</text>
</comment>
<dbReference type="AlphaFoldDB" id="A0A5M6D8H8"/>
<keyword evidence="7" id="KW-0829">Tyrosine-protein kinase</keyword>
<dbReference type="InterPro" id="IPR005702">
    <property type="entry name" value="Wzc-like_C"/>
</dbReference>
<evidence type="ECO:0000256" key="11">
    <source>
        <dbReference type="SAM" id="Phobius"/>
    </source>
</evidence>
<evidence type="ECO:0000313" key="14">
    <source>
        <dbReference type="Proteomes" id="UP000324479"/>
    </source>
</evidence>
<dbReference type="CDD" id="cd05387">
    <property type="entry name" value="BY-kinase"/>
    <property type="match status" value="1"/>
</dbReference>
<comment type="catalytic activity">
    <reaction evidence="8">
        <text>L-tyrosyl-[protein] + ATP = O-phospho-L-tyrosyl-[protein] + ADP + H(+)</text>
        <dbReference type="Rhea" id="RHEA:10596"/>
        <dbReference type="Rhea" id="RHEA-COMP:10136"/>
        <dbReference type="Rhea" id="RHEA-COMP:20101"/>
        <dbReference type="ChEBI" id="CHEBI:15378"/>
        <dbReference type="ChEBI" id="CHEBI:30616"/>
        <dbReference type="ChEBI" id="CHEBI:46858"/>
        <dbReference type="ChEBI" id="CHEBI:61978"/>
        <dbReference type="ChEBI" id="CHEBI:456216"/>
        <dbReference type="EC" id="2.7.10.2"/>
    </reaction>
</comment>
<feature type="transmembrane region" description="Helical" evidence="11">
    <location>
        <begin position="38"/>
        <end position="55"/>
    </location>
</feature>
<evidence type="ECO:0000256" key="7">
    <source>
        <dbReference type="ARBA" id="ARBA00023137"/>
    </source>
</evidence>
<dbReference type="EC" id="2.7.10.2" evidence="2"/>
<evidence type="ECO:0000256" key="4">
    <source>
        <dbReference type="ARBA" id="ARBA00022741"/>
    </source>
</evidence>
<dbReference type="Proteomes" id="UP000324479">
    <property type="component" value="Unassembled WGS sequence"/>
</dbReference>
<keyword evidence="3 13" id="KW-0808">Transferase</keyword>
<evidence type="ECO:0000256" key="6">
    <source>
        <dbReference type="ARBA" id="ARBA00022840"/>
    </source>
</evidence>
<comment type="similarity">
    <text evidence="1">Belongs to the CpsD/CapB family.</text>
</comment>
<proteinExistence type="inferred from homology"/>
<dbReference type="GO" id="GO:0004715">
    <property type="term" value="F:non-membrane spanning protein tyrosine kinase activity"/>
    <property type="evidence" value="ECO:0007669"/>
    <property type="project" value="UniProtKB-EC"/>
</dbReference>
<keyword evidence="14" id="KW-1185">Reference proteome</keyword>
<evidence type="ECO:0000313" key="13">
    <source>
        <dbReference type="EMBL" id="KAA5543831.1"/>
    </source>
</evidence>
<dbReference type="SUPFAM" id="SSF52540">
    <property type="entry name" value="P-loop containing nucleoside triphosphate hydrolases"/>
    <property type="match status" value="1"/>
</dbReference>
<feature type="transmembrane region" description="Helical" evidence="11">
    <location>
        <begin position="488"/>
        <end position="506"/>
    </location>
</feature>
<sequence>MLDQTSPSQQTHEISGAIDSVQDVQGESILTVLWRFKWLLGVFLAAGTGVGYWIYKQKPTTYRATTQLMFKSDTPLTLDAASGSIRGGIPSGNLMQSLITSDGIVSRVASHHELKSIPSMQGKDAKSVASMIRKGIKFQTLTDVSDSRDRMIAALHFDGPDPQVCVAVVNAASEAIGEHFEAERESTINEFSRLIDDAQQKLLPQQRMLEEEYKSFRENARLEWNLEGQAINPHREQQFRLQAHRTELQQRMRQINSELRFATSTFKRHDDPVLVAQIIGQMGSDNDGFDFVSRVDQSPNPVPGDLELQKIEIERSLIPLEIKREQLELAYGESHPEVKSITMQIDSSQKKLNELSERISQRRAELNAQSSRTDLGAEAQKARTEHAREIVEAHIRGLQERLLVMQDDLSQLDDQIAVEKRAADELKEQEQNDASYRRRIESIRGMTIQLEQQMSALKLVDVNGGIIVEPLLSTGQAYVTGPDLKRDLILYGMLGLGASGLLALLFEASAKMFRSAEEIQRELRLPVLTHIPLDEGPVRPAAGTVAPEIAELDPQLSVVHRPYSPASEAVRAVRTAMLFDHRQYDSRVFQVTSPLPGDGKSTLAANVGCSIAQSGKKTLLLDLDLRSPRMSLRFNLESGKGLTNVLNGEMDVTEAIHTTPIENLDILPCGPLPANPAEALTLAELGEVLAWARKHYDFVIVDTPPLLMVSDPAVVTSYVDAAMLVLRIRRRCKPNAKEAVAMLRSAGARVMGVVVNKMDEISGGASYKSSASGSYQSIGYGYGDKYRRRYQQEAKVQDTYVVKGKVASEPAEVRRPARNGKPVASTVAGDPVQASRGPAPLAPPVLTERHSTPTHH</sequence>
<keyword evidence="6" id="KW-0067">ATP-binding</keyword>
<keyword evidence="11" id="KW-1133">Transmembrane helix</keyword>
<evidence type="ECO:0000256" key="2">
    <source>
        <dbReference type="ARBA" id="ARBA00011903"/>
    </source>
</evidence>
<feature type="coiled-coil region" evidence="9">
    <location>
        <begin position="338"/>
        <end position="432"/>
    </location>
</feature>
<name>A0A5M6D8H8_9BACT</name>
<evidence type="ECO:0000256" key="3">
    <source>
        <dbReference type="ARBA" id="ARBA00022679"/>
    </source>
</evidence>
<keyword evidence="9" id="KW-0175">Coiled coil</keyword>
<evidence type="ECO:0000256" key="5">
    <source>
        <dbReference type="ARBA" id="ARBA00022777"/>
    </source>
</evidence>
<dbReference type="EMBL" id="VWOX01000005">
    <property type="protein sequence ID" value="KAA5543831.1"/>
    <property type="molecule type" value="Genomic_DNA"/>
</dbReference>